<dbReference type="EMBL" id="CP118739">
    <property type="protein sequence ID" value="WEA56650.1"/>
    <property type="molecule type" value="Genomic_DNA"/>
</dbReference>
<sequence length="42" mass="4926">MAKKVDRNKPLKSLLGMMVVSSLWFAWKNRRKIQEVLNHGQS</sequence>
<dbReference type="GeneID" id="75259194"/>
<organism evidence="1 3">
    <name type="scientific">Pediococcus pentosaceus</name>
    <dbReference type="NCBI Taxonomy" id="1255"/>
    <lineage>
        <taxon>Bacteria</taxon>
        <taxon>Bacillati</taxon>
        <taxon>Bacillota</taxon>
        <taxon>Bacilli</taxon>
        <taxon>Lactobacillales</taxon>
        <taxon>Lactobacillaceae</taxon>
        <taxon>Pediococcus</taxon>
    </lineage>
</organism>
<evidence type="ECO:0000313" key="2">
    <source>
        <dbReference type="EMBL" id="WEA56650.1"/>
    </source>
</evidence>
<dbReference type="AlphaFoldDB" id="A0A1Y0VSU6"/>
<evidence type="ECO:0000313" key="3">
    <source>
        <dbReference type="Proteomes" id="UP000196118"/>
    </source>
</evidence>
<dbReference type="EMBL" id="CP021474">
    <property type="protein sequence ID" value="ARW18949.1"/>
    <property type="molecule type" value="Genomic_DNA"/>
</dbReference>
<evidence type="ECO:0000313" key="4">
    <source>
        <dbReference type="Proteomes" id="UP001214131"/>
    </source>
</evidence>
<dbReference type="Proteomes" id="UP000196118">
    <property type="component" value="Chromosome"/>
</dbReference>
<name>A0A1Y0VSU6_PEDPE</name>
<reference evidence="1 3" key="1">
    <citation type="submission" date="2017-05" db="EMBL/GenBank/DDBJ databases">
        <title>Genome sequence of Pediococcus pentosaceus strain SRCM100892.</title>
        <authorList>
            <person name="Cho S.H."/>
        </authorList>
    </citation>
    <scope>NUCLEOTIDE SEQUENCE [LARGE SCALE GENOMIC DNA]</scope>
    <source>
        <strain evidence="1 3">SRCM100892</strain>
    </source>
</reference>
<proteinExistence type="predicted"/>
<dbReference type="Proteomes" id="UP001214131">
    <property type="component" value="Chromosome"/>
</dbReference>
<gene>
    <name evidence="2" type="ORF">PWB86_05465</name>
    <name evidence="1" type="ORF">S100892_00344</name>
</gene>
<dbReference type="RefSeq" id="WP_011673798.1">
    <property type="nucleotide sequence ID" value="NZ_BEWQ01000001.1"/>
</dbReference>
<protein>
    <submittedName>
        <fullName evidence="1">Uncharacterized protein</fullName>
    </submittedName>
</protein>
<accession>A0A1Y0VSU6</accession>
<evidence type="ECO:0000313" key="1">
    <source>
        <dbReference type="EMBL" id="ARW18949.1"/>
    </source>
</evidence>
<reference evidence="2 4" key="2">
    <citation type="submission" date="2023-02" db="EMBL/GenBank/DDBJ databases">
        <title>Comparative genomics and fermentation flavor characterization of five lactic acid bacteria reveal flavor biosynthesis metabolic pathways in fermented muskmelon puree.</title>
        <authorList>
            <person name="Yuan L."/>
            <person name="Li M."/>
            <person name="Xu X."/>
            <person name="Lao F."/>
            <person name="Wu J."/>
        </authorList>
    </citation>
    <scope>NUCLEOTIDE SEQUENCE [LARGE SCALE GENOMIC DNA]</scope>
    <source>
        <strain evidence="2 4">Ca-4</strain>
    </source>
</reference>